<dbReference type="Proteomes" id="UP001652640">
    <property type="component" value="Chromosome 24"/>
</dbReference>
<evidence type="ECO:0000256" key="1">
    <source>
        <dbReference type="ARBA" id="ARBA00004496"/>
    </source>
</evidence>
<comment type="subcellular location">
    <subcellularLocation>
        <location evidence="1">Cytoplasm</location>
    </subcellularLocation>
</comment>
<feature type="region of interest" description="Disordered" evidence="4">
    <location>
        <begin position="780"/>
        <end position="829"/>
    </location>
</feature>
<dbReference type="Pfam" id="PF17820">
    <property type="entry name" value="PDZ_6"/>
    <property type="match status" value="1"/>
</dbReference>
<dbReference type="PANTHER" id="PTHR46227">
    <property type="entry name" value="GLUTAMATE RECEPTOR-INTERACTING PROTEIN GRIP"/>
    <property type="match status" value="1"/>
</dbReference>
<evidence type="ECO:0000313" key="7">
    <source>
        <dbReference type="RefSeq" id="XP_070310741.1"/>
    </source>
</evidence>
<evidence type="ECO:0000259" key="5">
    <source>
        <dbReference type="PROSITE" id="PS50106"/>
    </source>
</evidence>
<dbReference type="SUPFAM" id="SSF50156">
    <property type="entry name" value="PDZ domain-like"/>
    <property type="match status" value="7"/>
</dbReference>
<feature type="domain" description="PDZ" evidence="5">
    <location>
        <begin position="79"/>
        <end position="162"/>
    </location>
</feature>
<dbReference type="PANTHER" id="PTHR46227:SF3">
    <property type="entry name" value="GLUTAMATE RECEPTOR-INTERACTING PROTEIN 1"/>
    <property type="match status" value="1"/>
</dbReference>
<feature type="domain" description="PDZ" evidence="5">
    <location>
        <begin position="278"/>
        <end position="362"/>
    </location>
</feature>
<sequence length="1153" mass="125599">MDRFLGFVKQIRRSRRRKGKKYRPEEDYHEGYEDVYYYASEHFRNESPYTKSASQTKPPDGALAVRRQSIPEEFKGSTVVELMKKEGTTLGLTVSGGIDKDGKPRVSNLRQGGIAARSDQLDVGDYIKAVNGINLAKFRHDEIISLLKNVGERVVLEVEYELPPVSVQGSSVIFRTVEVTLHKEGNTFGFVIRGGAHDDRNKSRPVVITCVRPGGPADREGTIKPGDRLLSVDGIRLLGTTHAEAMSILKQCGQEATLLIEYDVSVMDSVATASGPLLVEVAKTPGASLGVALTTSMCCNKQVIVIDKIKSASIADRCGALHVGDHILSIDGTSMEYCTLAEATQFLANTTDQVKLEILPHHQTRLALKGPDHVKIQRSDRQLPWDSWASSHCSLHTCHHYNSYHADRCTAPAPTLTKAPPPNSPPALVSSSFSPTSMSAYSLSSLNMGTLPRSLYSTSPRGTMMRRRLKKKDFKSSLSLASSTVGLAGQVVHTETTEVVLTADPVTGFGIQLQGSVFATETLSSPPLISYIEADSPAERCGVLQIGDRVLAINGIPTEDSTFEEANQLLRDSSITSKVTLEIEFDVAESVIPSSGTFHVKLPKKHNVELGITISSPSSRKPGDPLVISDIKKGSVAHRTGTLELGDKLLAIDNIRLDNCSMEDAVQILQQCEDLVKLKIRKDEDNSDEQESSGAIIYTVELKRYGGPLGITISGTEEPFDPIIISSLTKGGLAERTGAIHIGDRILAINSSSLKGKPLSEAIHLLQMAGETVTLKIKKQTDAQSASSPKKFPVASHLSDLGDVEDPSPAQKPSKLSDTYPSTVPSVDSAVDSWDGSGIESSYGNQGTGFQASGYNFNTYDWRSPKQRGSLSPVTKPRSQTYPDVGLSNEEWDRSTVSGFTGPPDSTEAEQEENFWSQALEDLETCGQSGILRELEEKADRRVSLRNMNLLATIMSGSTMSLNHEAPSSRSQLGRQASFQERSSSRPHYSQTTRSNTLPSDVGRKSVTLRKMKQEIKEIMSPTPVELHKVTLYKGSDMEDFGFSVADGLLEKGVYVKNIRPAGPGDLGGLKPYDRLLQVNHVRTRDFDCCLVVPLIAESGNKLDLVISRNPLASQKSLEHTLPGGEWSEQNSAFFQQPSHGGNLEIREPTNTL</sequence>
<feature type="compositionally biased region" description="Polar residues" evidence="4">
    <location>
        <begin position="961"/>
        <end position="999"/>
    </location>
</feature>
<dbReference type="CDD" id="cd06687">
    <property type="entry name" value="PDZ1_GRIP1-2-like"/>
    <property type="match status" value="1"/>
</dbReference>
<gene>
    <name evidence="7" type="primary">GRIP1</name>
</gene>
<evidence type="ECO:0000256" key="2">
    <source>
        <dbReference type="ARBA" id="ARBA00022490"/>
    </source>
</evidence>
<keyword evidence="7" id="KW-0675">Receptor</keyword>
<proteinExistence type="predicted"/>
<dbReference type="CDD" id="cd06685">
    <property type="entry name" value="PDZ7_GRIP1-2-like"/>
    <property type="match status" value="1"/>
</dbReference>
<name>A0ABM4H589_ODOVR</name>
<organism evidence="6 7">
    <name type="scientific">Odocoileus virginianus</name>
    <name type="common">White-tailed deer</name>
    <dbReference type="NCBI Taxonomy" id="9874"/>
    <lineage>
        <taxon>Eukaryota</taxon>
        <taxon>Metazoa</taxon>
        <taxon>Chordata</taxon>
        <taxon>Craniata</taxon>
        <taxon>Vertebrata</taxon>
        <taxon>Euteleostomi</taxon>
        <taxon>Mammalia</taxon>
        <taxon>Eutheria</taxon>
        <taxon>Laurasiatheria</taxon>
        <taxon>Artiodactyla</taxon>
        <taxon>Ruminantia</taxon>
        <taxon>Pecora</taxon>
        <taxon>Cervidae</taxon>
        <taxon>Odocoileinae</taxon>
        <taxon>Odocoileus</taxon>
    </lineage>
</organism>
<feature type="domain" description="PDZ" evidence="5">
    <location>
        <begin position="176"/>
        <end position="264"/>
    </location>
</feature>
<feature type="domain" description="PDZ" evidence="5">
    <location>
        <begin position="599"/>
        <end position="684"/>
    </location>
</feature>
<dbReference type="PROSITE" id="PS50106">
    <property type="entry name" value="PDZ"/>
    <property type="match status" value="7"/>
</dbReference>
<dbReference type="GeneID" id="110130993"/>
<feature type="compositionally biased region" description="Polar residues" evidence="4">
    <location>
        <begin position="814"/>
        <end position="826"/>
    </location>
</feature>
<protein>
    <submittedName>
        <fullName evidence="7">Glutamate receptor-interacting protein 1 isoform X4</fullName>
    </submittedName>
</protein>
<feature type="region of interest" description="Disordered" evidence="4">
    <location>
        <begin position="866"/>
        <end position="887"/>
    </location>
</feature>
<reference evidence="6" key="1">
    <citation type="journal article" date="2022" name="J. Hered.">
        <title>A De Novo Chromosome-Level Genome Assembly of the White-Tailed Deer, Odocoileus Virginianus.</title>
        <authorList>
            <person name="London E.W."/>
            <person name="Roca A.L."/>
            <person name="Novakofski J.E."/>
            <person name="Mateus-Pinilla N.E."/>
        </authorList>
    </citation>
    <scope>NUCLEOTIDE SEQUENCE [LARGE SCALE GENOMIC DNA]</scope>
</reference>
<dbReference type="SMART" id="SM00228">
    <property type="entry name" value="PDZ"/>
    <property type="match status" value="7"/>
</dbReference>
<dbReference type="InterPro" id="IPR036034">
    <property type="entry name" value="PDZ_sf"/>
</dbReference>
<dbReference type="Gene3D" id="2.30.42.10">
    <property type="match status" value="7"/>
</dbReference>
<evidence type="ECO:0000256" key="4">
    <source>
        <dbReference type="SAM" id="MobiDB-lite"/>
    </source>
</evidence>
<evidence type="ECO:0000313" key="6">
    <source>
        <dbReference type="Proteomes" id="UP001652640"/>
    </source>
</evidence>
<dbReference type="CDD" id="cd06686">
    <property type="entry name" value="PDZ4_GRIP1-2-like"/>
    <property type="match status" value="1"/>
</dbReference>
<keyword evidence="3" id="KW-0677">Repeat</keyword>
<dbReference type="CDD" id="cd06684">
    <property type="entry name" value="PDZ3_GRIP1-2-like"/>
    <property type="match status" value="1"/>
</dbReference>
<feature type="domain" description="PDZ" evidence="5">
    <location>
        <begin position="699"/>
        <end position="781"/>
    </location>
</feature>
<dbReference type="CDD" id="cd06683">
    <property type="entry name" value="PDZ6_GRIP1-2-like"/>
    <property type="match status" value="1"/>
</dbReference>
<reference evidence="7" key="2">
    <citation type="submission" date="2025-08" db="UniProtKB">
        <authorList>
            <consortium name="RefSeq"/>
        </authorList>
    </citation>
    <scope>IDENTIFICATION</scope>
    <source>
        <tissue evidence="7">Tongue muscle</tissue>
    </source>
</reference>
<dbReference type="InterPro" id="IPR041489">
    <property type="entry name" value="PDZ_6"/>
</dbReference>
<feature type="domain" description="PDZ" evidence="5">
    <location>
        <begin position="1029"/>
        <end position="1111"/>
    </location>
</feature>
<keyword evidence="2" id="KW-0963">Cytoplasm</keyword>
<accession>A0ABM4H589</accession>
<feature type="compositionally biased region" description="Polar residues" evidence="4">
    <location>
        <begin position="866"/>
        <end position="882"/>
    </location>
</feature>
<dbReference type="CDD" id="cd06681">
    <property type="entry name" value="PDZ2_GRIP1-2-like"/>
    <property type="match status" value="1"/>
</dbReference>
<dbReference type="CDD" id="cd06682">
    <property type="entry name" value="PDZ5_GRIP1-2-like"/>
    <property type="match status" value="1"/>
</dbReference>
<dbReference type="RefSeq" id="XP_070310741.1">
    <property type="nucleotide sequence ID" value="XM_070454640.1"/>
</dbReference>
<keyword evidence="6" id="KW-1185">Reference proteome</keyword>
<dbReference type="Pfam" id="PF00595">
    <property type="entry name" value="PDZ"/>
    <property type="match status" value="6"/>
</dbReference>
<feature type="domain" description="PDZ" evidence="5">
    <location>
        <begin position="498"/>
        <end position="573"/>
    </location>
</feature>
<evidence type="ECO:0000256" key="3">
    <source>
        <dbReference type="ARBA" id="ARBA00022737"/>
    </source>
</evidence>
<dbReference type="InterPro" id="IPR043545">
    <property type="entry name" value="GRIP1/2"/>
</dbReference>
<dbReference type="InterPro" id="IPR001478">
    <property type="entry name" value="PDZ"/>
</dbReference>
<feature type="region of interest" description="Disordered" evidence="4">
    <location>
        <begin position="961"/>
        <end position="1006"/>
    </location>
</feature>